<keyword evidence="3" id="KW-0964">Secreted</keyword>
<dbReference type="PROSITE" id="PS00134">
    <property type="entry name" value="TRYPSIN_HIS"/>
    <property type="match status" value="1"/>
</dbReference>
<dbReference type="PRINTS" id="PR00722">
    <property type="entry name" value="CHYMOTRYPSIN"/>
</dbReference>
<evidence type="ECO:0000256" key="9">
    <source>
        <dbReference type="ARBA" id="ARBA00022989"/>
    </source>
</evidence>
<feature type="disulfide bond" evidence="13">
    <location>
        <begin position="450"/>
        <end position="474"/>
    </location>
</feature>
<dbReference type="Pfam" id="PF15494">
    <property type="entry name" value="SRCR_2"/>
    <property type="match status" value="1"/>
</dbReference>
<keyword evidence="9 17" id="KW-1133">Transmembrane helix</keyword>
<dbReference type="SUPFAM" id="SSF82671">
    <property type="entry name" value="SEA domain"/>
    <property type="match status" value="1"/>
</dbReference>
<dbReference type="SMART" id="SM00063">
    <property type="entry name" value="FRI"/>
    <property type="match status" value="2"/>
</dbReference>
<evidence type="ECO:0000259" key="19">
    <source>
        <dbReference type="PROSITE" id="PS50038"/>
    </source>
</evidence>
<evidence type="ECO:0000256" key="2">
    <source>
        <dbReference type="ARBA" id="ARBA00004613"/>
    </source>
</evidence>
<dbReference type="GO" id="GO:0006508">
    <property type="term" value="P:proteolysis"/>
    <property type="evidence" value="ECO:0007669"/>
    <property type="project" value="UniProtKB-KW"/>
</dbReference>
<feature type="disulfide bond" evidence="14">
    <location>
        <begin position="559"/>
        <end position="574"/>
    </location>
</feature>
<evidence type="ECO:0000259" key="18">
    <source>
        <dbReference type="PROSITE" id="PS50024"/>
    </source>
</evidence>
<dbReference type="Gene3D" id="1.10.2000.10">
    <property type="entry name" value="Frizzled cysteine-rich domain"/>
    <property type="match status" value="2"/>
</dbReference>
<dbReference type="PROSITE" id="PS50240">
    <property type="entry name" value="TRYPSIN_DOM"/>
    <property type="match status" value="1"/>
</dbReference>
<dbReference type="PROSITE" id="PS50287">
    <property type="entry name" value="SRCR_2"/>
    <property type="match status" value="1"/>
</dbReference>
<evidence type="ECO:0000256" key="4">
    <source>
        <dbReference type="ARBA" id="ARBA00022670"/>
    </source>
</evidence>
<evidence type="ECO:0000256" key="5">
    <source>
        <dbReference type="ARBA" id="ARBA00022692"/>
    </source>
</evidence>
<evidence type="ECO:0000313" key="22">
    <source>
        <dbReference type="EMBL" id="CAC5404368.1"/>
    </source>
</evidence>
<sequence length="935" mass="103614">MSGRLMKKIPLKILNNPNRYYKTNDDHNTVLLQACFDNPIFQEDGNKFQNDDHVTANDKYPGNDYSYASGPGRPTEVHFRKTNQRHKYLRIFATVVIAIILIALIIALLVVFAGKSDEEKPVVLFKTSRISGSIKIIQGPFSVYTSSLKDSKSEAYRYFSNSFIYKINAIFHTSDYRSVYNSTIINSLSSGSVIVHFTVIFESSVDIISSTAESIKSLFITELDDSVFFIDKNDVKILPIGPPPIHTTVSPGLCQSITLQQCINKTEYKLTSFPNFAGHKNQKELTDNLEQFNDFLNNQCYAFSNSFFCALLSPECRNGRRIPPCRKFCEDVKDGCVNQTFPVDCDTLPDSNDPSVCAANPYKPAHCYEYKNESFARCWNMGYKTTAFPNYAGEISEGEAAHYVNLLTSIDDATRCYKHASLFACSAFVPKCTGIEVIGQHTIPPCKSLCKATKAGCEVFMNIFSMIWPEKLDCDALPDTNDTSICIGYVEAHEPRKIGACPTEQLRCDTDVCIPSSWVCDGYQDCKDNSDEELCAKCPVGQEKCHPVSGQCIGTNLVCDGVGDCYENVDEAQCIRLGDGTNSGILLVKDGVSSHWQEVCSDNWNTTFSDMVCNQLGYKDTKSFEETNPGQNLKSVIHIDMKNGSDMMALQSYLQKSVASCTSGKVVRLSCENAVCGNRPAKYPSQLRIVNGDEVDPGTWPSQISLHGGENEAYYCGASLIGHSWVMTAGHCVGGNKDASTITLKIGATRRYSYSAYRQIRKAKNLYPHPKYDPLTVDNDIALIELDEPVYFNDYLRPVCLPERNEETPAGTRCYAVGWGRKDETATDYERALKEVILNIENWDSCKNAIETSPVKSSYKLTDNMICASGGPDHDACQGDSGGPLLCPKNATLDTWYLAGVISWGIGCAVNVPGVYTEVPLYVDWVRETTKGAVG</sequence>
<dbReference type="InterPro" id="IPR033116">
    <property type="entry name" value="TRYPSIN_SER"/>
</dbReference>
<dbReference type="Gene3D" id="4.10.400.10">
    <property type="entry name" value="Low-density Lipoprotein Receptor"/>
    <property type="match status" value="2"/>
</dbReference>
<dbReference type="SUPFAM" id="SSF63501">
    <property type="entry name" value="Frizzled cysteine-rich domain"/>
    <property type="match status" value="2"/>
</dbReference>
<feature type="domain" description="SRCR" evidence="21">
    <location>
        <begin position="575"/>
        <end position="672"/>
    </location>
</feature>
<dbReference type="EMBL" id="CACVKT020006944">
    <property type="protein sequence ID" value="CAC5404368.1"/>
    <property type="molecule type" value="Genomic_DNA"/>
</dbReference>
<dbReference type="CDD" id="cd07066">
    <property type="entry name" value="CRD_FZ"/>
    <property type="match status" value="2"/>
</dbReference>
<dbReference type="InterPro" id="IPR036790">
    <property type="entry name" value="Frizzled_dom_sf"/>
</dbReference>
<evidence type="ECO:0000256" key="8">
    <source>
        <dbReference type="ARBA" id="ARBA00022968"/>
    </source>
</evidence>
<feature type="disulfide bond" evidence="14">
    <location>
        <begin position="520"/>
        <end position="535"/>
    </location>
</feature>
<feature type="domain" description="FZ" evidence="19">
    <location>
        <begin position="362"/>
        <end position="489"/>
    </location>
</feature>
<keyword evidence="6 16" id="KW-0378">Hydrolase</keyword>
<dbReference type="SUPFAM" id="SSF57424">
    <property type="entry name" value="LDL receptor-like module"/>
    <property type="match status" value="2"/>
</dbReference>
<evidence type="ECO:0000259" key="21">
    <source>
        <dbReference type="PROSITE" id="PS50287"/>
    </source>
</evidence>
<dbReference type="SUPFAM" id="SSF56487">
    <property type="entry name" value="SRCR-like"/>
    <property type="match status" value="1"/>
</dbReference>
<dbReference type="FunFam" id="2.40.10.10:FF:000015">
    <property type="entry name" value="Atrial natriuretic peptide-converting enzyme"/>
    <property type="match status" value="1"/>
</dbReference>
<dbReference type="EC" id="3.4.21.-" evidence="22"/>
<evidence type="ECO:0000256" key="11">
    <source>
        <dbReference type="ARBA" id="ARBA00023157"/>
    </source>
</evidence>
<dbReference type="InterPro" id="IPR043504">
    <property type="entry name" value="Peptidase_S1_PA_chymotrypsin"/>
</dbReference>
<dbReference type="Gene3D" id="3.30.70.960">
    <property type="entry name" value="SEA domain"/>
    <property type="match status" value="1"/>
</dbReference>
<keyword evidence="4 16" id="KW-0645">Protease</keyword>
<feature type="transmembrane region" description="Helical" evidence="17">
    <location>
        <begin position="88"/>
        <end position="113"/>
    </location>
</feature>
<dbReference type="OrthoDB" id="5979691at2759"/>
<comment type="subcellular location">
    <subcellularLocation>
        <location evidence="1">Cell membrane</location>
        <topology evidence="1">Single-pass type II membrane protein</topology>
    </subcellularLocation>
    <subcellularLocation>
        <location evidence="2">Secreted</location>
    </subcellularLocation>
</comment>
<dbReference type="PROSITE" id="PS50038">
    <property type="entry name" value="FZ"/>
    <property type="match status" value="2"/>
</dbReference>
<proteinExistence type="predicted"/>
<dbReference type="InterPro" id="IPR036772">
    <property type="entry name" value="SRCR-like_dom_sf"/>
</dbReference>
<evidence type="ECO:0000256" key="14">
    <source>
        <dbReference type="PROSITE-ProRule" id="PRU00124"/>
    </source>
</evidence>
<dbReference type="InterPro" id="IPR018114">
    <property type="entry name" value="TRYPSIN_HIS"/>
</dbReference>
<dbReference type="Pfam" id="PF00089">
    <property type="entry name" value="Trypsin"/>
    <property type="match status" value="1"/>
</dbReference>
<accession>A0A6J8D6K1</accession>
<dbReference type="InterPro" id="IPR036364">
    <property type="entry name" value="SEA_dom_sf"/>
</dbReference>
<evidence type="ECO:0000313" key="23">
    <source>
        <dbReference type="Proteomes" id="UP000507470"/>
    </source>
</evidence>
<keyword evidence="11 14" id="KW-1015">Disulfide bond</keyword>
<dbReference type="GO" id="GO:0005576">
    <property type="term" value="C:extracellular region"/>
    <property type="evidence" value="ECO:0007669"/>
    <property type="project" value="UniProtKB-SubCell"/>
</dbReference>
<dbReference type="InterPro" id="IPR020067">
    <property type="entry name" value="Frizzled_dom"/>
</dbReference>
<feature type="domain" description="Peptidase S1" evidence="20">
    <location>
        <begin position="689"/>
        <end position="931"/>
    </location>
</feature>
<dbReference type="InterPro" id="IPR001254">
    <property type="entry name" value="Trypsin_dom"/>
</dbReference>
<organism evidence="22 23">
    <name type="scientific">Mytilus coruscus</name>
    <name type="common">Sea mussel</name>
    <dbReference type="NCBI Taxonomy" id="42192"/>
    <lineage>
        <taxon>Eukaryota</taxon>
        <taxon>Metazoa</taxon>
        <taxon>Spiralia</taxon>
        <taxon>Lophotrochozoa</taxon>
        <taxon>Mollusca</taxon>
        <taxon>Bivalvia</taxon>
        <taxon>Autobranchia</taxon>
        <taxon>Pteriomorphia</taxon>
        <taxon>Mytilida</taxon>
        <taxon>Mytiloidea</taxon>
        <taxon>Mytilidae</taxon>
        <taxon>Mytilinae</taxon>
        <taxon>Mytilus</taxon>
    </lineage>
</organism>
<dbReference type="Gene3D" id="2.40.10.10">
    <property type="entry name" value="Trypsin-like serine proteases"/>
    <property type="match status" value="1"/>
</dbReference>
<feature type="domain" description="SEA" evidence="18">
    <location>
        <begin position="126"/>
        <end position="242"/>
    </location>
</feature>
<protein>
    <submittedName>
        <fullName evidence="22">CORIN</fullName>
        <ecNumber evidence="22">3.4.21.-</ecNumber>
    </submittedName>
</protein>
<dbReference type="SMART" id="SM00202">
    <property type="entry name" value="SR"/>
    <property type="match status" value="1"/>
</dbReference>
<dbReference type="PROSITE" id="PS50068">
    <property type="entry name" value="LDLRA_2"/>
    <property type="match status" value="2"/>
</dbReference>
<evidence type="ECO:0000256" key="12">
    <source>
        <dbReference type="ARBA" id="ARBA00023180"/>
    </source>
</evidence>
<dbReference type="CDD" id="cd00190">
    <property type="entry name" value="Tryp_SPc"/>
    <property type="match status" value="1"/>
</dbReference>
<dbReference type="SUPFAM" id="SSF50494">
    <property type="entry name" value="Trypsin-like serine proteases"/>
    <property type="match status" value="1"/>
</dbReference>
<keyword evidence="8" id="KW-0735">Signal-anchor</keyword>
<keyword evidence="10 17" id="KW-0472">Membrane</keyword>
<reference evidence="22 23" key="1">
    <citation type="submission" date="2020-06" db="EMBL/GenBank/DDBJ databases">
        <authorList>
            <person name="Li R."/>
            <person name="Bekaert M."/>
        </authorList>
    </citation>
    <scope>NUCLEOTIDE SEQUENCE [LARGE SCALE GENOMIC DNA]</scope>
    <source>
        <strain evidence="23">wild</strain>
    </source>
</reference>
<name>A0A6J8D6K1_MYTCO</name>
<dbReference type="Pfam" id="PF01390">
    <property type="entry name" value="SEA"/>
    <property type="match status" value="1"/>
</dbReference>
<evidence type="ECO:0000256" key="6">
    <source>
        <dbReference type="ARBA" id="ARBA00022801"/>
    </source>
</evidence>
<keyword evidence="23" id="KW-1185">Reference proteome</keyword>
<dbReference type="InterPro" id="IPR001190">
    <property type="entry name" value="SRCR"/>
</dbReference>
<keyword evidence="7 16" id="KW-0720">Serine protease</keyword>
<dbReference type="PROSITE" id="PS50024">
    <property type="entry name" value="SEA"/>
    <property type="match status" value="1"/>
</dbReference>
<dbReference type="AlphaFoldDB" id="A0A6J8D6K1"/>
<dbReference type="Pfam" id="PF01392">
    <property type="entry name" value="Fz"/>
    <property type="match status" value="2"/>
</dbReference>
<feature type="disulfide bond" evidence="14">
    <location>
        <begin position="508"/>
        <end position="526"/>
    </location>
</feature>
<dbReference type="InterPro" id="IPR036055">
    <property type="entry name" value="LDL_receptor-like_sf"/>
</dbReference>
<dbReference type="CDD" id="cd00112">
    <property type="entry name" value="LDLa"/>
    <property type="match status" value="2"/>
</dbReference>
<evidence type="ECO:0000256" key="1">
    <source>
        <dbReference type="ARBA" id="ARBA00004401"/>
    </source>
</evidence>
<dbReference type="InterPro" id="IPR002172">
    <property type="entry name" value="LDrepeatLR_classA_rpt"/>
</dbReference>
<dbReference type="PANTHER" id="PTHR24252">
    <property type="entry name" value="ACROSIN-RELATED"/>
    <property type="match status" value="1"/>
</dbReference>
<dbReference type="InterPro" id="IPR023415">
    <property type="entry name" value="LDLR_class-A_CS"/>
</dbReference>
<keyword evidence="12" id="KW-0325">Glycoprotein</keyword>
<evidence type="ECO:0000256" key="3">
    <source>
        <dbReference type="ARBA" id="ARBA00022525"/>
    </source>
</evidence>
<dbReference type="Proteomes" id="UP000507470">
    <property type="component" value="Unassembled WGS sequence"/>
</dbReference>
<evidence type="ECO:0000256" key="13">
    <source>
        <dbReference type="PROSITE-ProRule" id="PRU00090"/>
    </source>
</evidence>
<dbReference type="InterPro" id="IPR001314">
    <property type="entry name" value="Peptidase_S1A"/>
</dbReference>
<keyword evidence="5 17" id="KW-0812">Transmembrane</keyword>
<dbReference type="InterPro" id="IPR009003">
    <property type="entry name" value="Peptidase_S1_PA"/>
</dbReference>
<dbReference type="Pfam" id="PF00057">
    <property type="entry name" value="Ldl_recept_a"/>
    <property type="match status" value="1"/>
</dbReference>
<gene>
    <name evidence="22" type="ORF">MCOR_38165</name>
</gene>
<dbReference type="PANTHER" id="PTHR24252:SF7">
    <property type="entry name" value="HYALIN"/>
    <property type="match status" value="1"/>
</dbReference>
<dbReference type="GO" id="GO:0004252">
    <property type="term" value="F:serine-type endopeptidase activity"/>
    <property type="evidence" value="ECO:0007669"/>
    <property type="project" value="InterPro"/>
</dbReference>
<dbReference type="SMART" id="SM00020">
    <property type="entry name" value="Tryp_SPc"/>
    <property type="match status" value="1"/>
</dbReference>
<evidence type="ECO:0000256" key="17">
    <source>
        <dbReference type="SAM" id="Phobius"/>
    </source>
</evidence>
<comment type="caution">
    <text evidence="15">Lacks conserved residue(s) required for the propagation of feature annotation.</text>
</comment>
<dbReference type="Gene3D" id="3.10.250.10">
    <property type="entry name" value="SRCR-like domain"/>
    <property type="match status" value="1"/>
</dbReference>
<dbReference type="PROSITE" id="PS01209">
    <property type="entry name" value="LDLRA_1"/>
    <property type="match status" value="1"/>
</dbReference>
<feature type="domain" description="FZ" evidence="19">
    <location>
        <begin position="249"/>
        <end position="370"/>
    </location>
</feature>
<evidence type="ECO:0000256" key="16">
    <source>
        <dbReference type="RuleBase" id="RU363034"/>
    </source>
</evidence>
<dbReference type="GO" id="GO:0005886">
    <property type="term" value="C:plasma membrane"/>
    <property type="evidence" value="ECO:0007669"/>
    <property type="project" value="UniProtKB-SubCell"/>
</dbReference>
<evidence type="ECO:0000256" key="15">
    <source>
        <dbReference type="PROSITE-ProRule" id="PRU00196"/>
    </source>
</evidence>
<dbReference type="PROSITE" id="PS00135">
    <property type="entry name" value="TRYPSIN_SER"/>
    <property type="match status" value="1"/>
</dbReference>
<dbReference type="SMART" id="SM00200">
    <property type="entry name" value="SEA"/>
    <property type="match status" value="1"/>
</dbReference>
<evidence type="ECO:0000256" key="7">
    <source>
        <dbReference type="ARBA" id="ARBA00022825"/>
    </source>
</evidence>
<dbReference type="SMART" id="SM00192">
    <property type="entry name" value="LDLa"/>
    <property type="match status" value="2"/>
</dbReference>
<evidence type="ECO:0000256" key="10">
    <source>
        <dbReference type="ARBA" id="ARBA00023136"/>
    </source>
</evidence>
<dbReference type="InterPro" id="IPR000082">
    <property type="entry name" value="SEA_dom"/>
</dbReference>
<evidence type="ECO:0000259" key="20">
    <source>
        <dbReference type="PROSITE" id="PS50240"/>
    </source>
</evidence>
<feature type="disulfide bond" evidence="14">
    <location>
        <begin position="501"/>
        <end position="513"/>
    </location>
</feature>